<dbReference type="Proteomes" id="UP000800092">
    <property type="component" value="Unassembled WGS sequence"/>
</dbReference>
<sequence length="360" mass="40148">MWYRRSEQTNRNAAWYSMLGVVNMLGSLLSYGLAHIQSSVLRPYQIIFLFCGALTVVFSILIFLILPDSPIDAKFLKTDHDKLIAIERLRMNQMGISSRAWKWSHVREAFLDPKTYLWFSMITAIAIPSGGISTFGPLIVESFGFDSFTTILFNIPFGAVQFVATLGSAYLATVWKVKSVLLIMLCLPPIAGCVMLLAVEHDKAHRGVLLAGYYIISVYPAISPLIYSWSAQNTAGDTKRKVTTGILFVGQSVGNVVGPHLYQPSEAPRYTRGLTSNLALFVVLIALVCVGVFSVRILNLRHARRRAQMGKAEKVLDLSMEGQKEVRDKGQVLNESEAFVGDKAFDDITDLKNEDFIYIY</sequence>
<dbReference type="InterPro" id="IPR036259">
    <property type="entry name" value="MFS_trans_sf"/>
</dbReference>
<dbReference type="SUPFAM" id="SSF103473">
    <property type="entry name" value="MFS general substrate transporter"/>
    <property type="match status" value="1"/>
</dbReference>
<feature type="transmembrane region" description="Helical" evidence="6">
    <location>
        <begin position="46"/>
        <end position="66"/>
    </location>
</feature>
<dbReference type="PANTHER" id="PTHR43791">
    <property type="entry name" value="PERMEASE-RELATED"/>
    <property type="match status" value="1"/>
</dbReference>
<feature type="transmembrane region" description="Helical" evidence="6">
    <location>
        <begin position="278"/>
        <end position="299"/>
    </location>
</feature>
<keyword evidence="5 6" id="KW-0472">Membrane</keyword>
<evidence type="ECO:0000256" key="2">
    <source>
        <dbReference type="ARBA" id="ARBA00022448"/>
    </source>
</evidence>
<feature type="transmembrane region" description="Helical" evidence="6">
    <location>
        <begin position="211"/>
        <end position="230"/>
    </location>
</feature>
<dbReference type="GO" id="GO:0022857">
    <property type="term" value="F:transmembrane transporter activity"/>
    <property type="evidence" value="ECO:0007669"/>
    <property type="project" value="InterPro"/>
</dbReference>
<accession>A0A6A6GSZ2</accession>
<feature type="transmembrane region" description="Helical" evidence="6">
    <location>
        <begin position="116"/>
        <end position="139"/>
    </location>
</feature>
<gene>
    <name evidence="7" type="ORF">EV356DRAFT_497509</name>
</gene>
<comment type="subcellular location">
    <subcellularLocation>
        <location evidence="1">Membrane</location>
        <topology evidence="1">Multi-pass membrane protein</topology>
    </subcellularLocation>
</comment>
<keyword evidence="3 6" id="KW-0812">Transmembrane</keyword>
<keyword evidence="8" id="KW-1185">Reference proteome</keyword>
<name>A0A6A6GSZ2_VIRVR</name>
<dbReference type="PANTHER" id="PTHR43791:SF59">
    <property type="entry name" value="TRANSPORTER, PUTATIVE (AFU_ORTHOLOGUE AFUA_1G06550)-RELATED"/>
    <property type="match status" value="1"/>
</dbReference>
<keyword evidence="2" id="KW-0813">Transport</keyword>
<proteinExistence type="predicted"/>
<dbReference type="OrthoDB" id="4454541at2759"/>
<evidence type="ECO:0000256" key="1">
    <source>
        <dbReference type="ARBA" id="ARBA00004141"/>
    </source>
</evidence>
<feature type="transmembrane region" description="Helical" evidence="6">
    <location>
        <begin position="179"/>
        <end position="199"/>
    </location>
</feature>
<evidence type="ECO:0000313" key="7">
    <source>
        <dbReference type="EMBL" id="KAF2228729.1"/>
    </source>
</evidence>
<evidence type="ECO:0000256" key="6">
    <source>
        <dbReference type="SAM" id="Phobius"/>
    </source>
</evidence>
<dbReference type="AlphaFoldDB" id="A0A6A6GSZ2"/>
<evidence type="ECO:0000313" key="8">
    <source>
        <dbReference type="Proteomes" id="UP000800092"/>
    </source>
</evidence>
<feature type="transmembrane region" description="Helical" evidence="6">
    <location>
        <begin position="13"/>
        <end position="34"/>
    </location>
</feature>
<evidence type="ECO:0000256" key="3">
    <source>
        <dbReference type="ARBA" id="ARBA00022692"/>
    </source>
</evidence>
<dbReference type="Pfam" id="PF07690">
    <property type="entry name" value="MFS_1"/>
    <property type="match status" value="1"/>
</dbReference>
<dbReference type="GO" id="GO:0016020">
    <property type="term" value="C:membrane"/>
    <property type="evidence" value="ECO:0007669"/>
    <property type="project" value="UniProtKB-SubCell"/>
</dbReference>
<keyword evidence="4 6" id="KW-1133">Transmembrane helix</keyword>
<dbReference type="EMBL" id="ML991896">
    <property type="protein sequence ID" value="KAF2228729.1"/>
    <property type="molecule type" value="Genomic_DNA"/>
</dbReference>
<feature type="transmembrane region" description="Helical" evidence="6">
    <location>
        <begin position="151"/>
        <end position="173"/>
    </location>
</feature>
<protein>
    <submittedName>
        <fullName evidence="7">MFS general substrate transporter</fullName>
    </submittedName>
</protein>
<evidence type="ECO:0000256" key="4">
    <source>
        <dbReference type="ARBA" id="ARBA00022989"/>
    </source>
</evidence>
<organism evidence="7 8">
    <name type="scientific">Viridothelium virens</name>
    <name type="common">Speckled blister lichen</name>
    <name type="synonym">Trypethelium virens</name>
    <dbReference type="NCBI Taxonomy" id="1048519"/>
    <lineage>
        <taxon>Eukaryota</taxon>
        <taxon>Fungi</taxon>
        <taxon>Dikarya</taxon>
        <taxon>Ascomycota</taxon>
        <taxon>Pezizomycotina</taxon>
        <taxon>Dothideomycetes</taxon>
        <taxon>Dothideomycetes incertae sedis</taxon>
        <taxon>Trypetheliales</taxon>
        <taxon>Trypetheliaceae</taxon>
        <taxon>Viridothelium</taxon>
    </lineage>
</organism>
<dbReference type="Gene3D" id="1.20.1250.20">
    <property type="entry name" value="MFS general substrate transporter like domains"/>
    <property type="match status" value="1"/>
</dbReference>
<dbReference type="InterPro" id="IPR011701">
    <property type="entry name" value="MFS"/>
</dbReference>
<reference evidence="7" key="1">
    <citation type="journal article" date="2020" name="Stud. Mycol.">
        <title>101 Dothideomycetes genomes: a test case for predicting lifestyles and emergence of pathogens.</title>
        <authorList>
            <person name="Haridas S."/>
            <person name="Albert R."/>
            <person name="Binder M."/>
            <person name="Bloem J."/>
            <person name="Labutti K."/>
            <person name="Salamov A."/>
            <person name="Andreopoulos B."/>
            <person name="Baker S."/>
            <person name="Barry K."/>
            <person name="Bills G."/>
            <person name="Bluhm B."/>
            <person name="Cannon C."/>
            <person name="Castanera R."/>
            <person name="Culley D."/>
            <person name="Daum C."/>
            <person name="Ezra D."/>
            <person name="Gonzalez J."/>
            <person name="Henrissat B."/>
            <person name="Kuo A."/>
            <person name="Liang C."/>
            <person name="Lipzen A."/>
            <person name="Lutzoni F."/>
            <person name="Magnuson J."/>
            <person name="Mondo S."/>
            <person name="Nolan M."/>
            <person name="Ohm R."/>
            <person name="Pangilinan J."/>
            <person name="Park H.-J."/>
            <person name="Ramirez L."/>
            <person name="Alfaro M."/>
            <person name="Sun H."/>
            <person name="Tritt A."/>
            <person name="Yoshinaga Y."/>
            <person name="Zwiers L.-H."/>
            <person name="Turgeon B."/>
            <person name="Goodwin S."/>
            <person name="Spatafora J."/>
            <person name="Crous P."/>
            <person name="Grigoriev I."/>
        </authorList>
    </citation>
    <scope>NUCLEOTIDE SEQUENCE</scope>
    <source>
        <strain evidence="7">Tuck. ex Michener</strain>
    </source>
</reference>
<evidence type="ECO:0000256" key="5">
    <source>
        <dbReference type="ARBA" id="ARBA00023136"/>
    </source>
</evidence>